<sequence>MKNMKPSVMVGHKDVWPMRVSSQAAAGGEVSTICYEDDIPTFVEAELVRLYGHMNSSLTYLMASSKANGASTYVARNTDRMLAVLLFKRNAIEVQVINEMCKIDAVEIARFADFVFSTYASVTRISFSMLENGFGRLPYPSQRYNFSEDIVLDMPSCTDAYLESLSSKTRRGIRGNLTKIKRDHPSFQFQVFEKDQITVQQIRDIIELSKARIGAKHLRYGTTEDDIQCLLQVVRACGLAGIVFIDGKICAGIVNSHLGNGYFGHVVAHDPHYNKYGLGILCCYLTICAEIERGGATHHFCWGRYNYKYRLGGVQKDMICLDVYRSRAWYFRNVQGVAKNALQTSVARIKTRLLDIEREETGHPGLVSRAVRILRKLKRSRFSE</sequence>
<dbReference type="Pfam" id="PF13480">
    <property type="entry name" value="Acetyltransf_6"/>
    <property type="match status" value="1"/>
</dbReference>
<dbReference type="EMBL" id="SPUM01000036">
    <property type="protein sequence ID" value="TFW33777.1"/>
    <property type="molecule type" value="Genomic_DNA"/>
</dbReference>
<name>A0A4Y9T6E5_9BURK</name>
<dbReference type="RefSeq" id="WP_135188744.1">
    <property type="nucleotide sequence ID" value="NZ_SPUM01000036.1"/>
</dbReference>
<reference evidence="2 3" key="1">
    <citation type="submission" date="2019-03" db="EMBL/GenBank/DDBJ databases">
        <title>Draft genome of Massilia hortus sp. nov., a novel bacterial species of the Oxalobacteraceae family.</title>
        <authorList>
            <person name="Peta V."/>
            <person name="Raths R."/>
            <person name="Bucking H."/>
        </authorList>
    </citation>
    <scope>NUCLEOTIDE SEQUENCE [LARGE SCALE GENOMIC DNA]</scope>
    <source>
        <strain evidence="2 3">ONC3</strain>
    </source>
</reference>
<organism evidence="2 3">
    <name type="scientific">Massilia horti</name>
    <dbReference type="NCBI Taxonomy" id="2562153"/>
    <lineage>
        <taxon>Bacteria</taxon>
        <taxon>Pseudomonadati</taxon>
        <taxon>Pseudomonadota</taxon>
        <taxon>Betaproteobacteria</taxon>
        <taxon>Burkholderiales</taxon>
        <taxon>Oxalobacteraceae</taxon>
        <taxon>Telluria group</taxon>
        <taxon>Massilia</taxon>
    </lineage>
</organism>
<dbReference type="InterPro" id="IPR016181">
    <property type="entry name" value="Acyl_CoA_acyltransferase"/>
</dbReference>
<gene>
    <name evidence="2" type="ORF">E4O92_05465</name>
</gene>
<dbReference type="AlphaFoldDB" id="A0A4Y9T6E5"/>
<evidence type="ECO:0000313" key="2">
    <source>
        <dbReference type="EMBL" id="TFW33777.1"/>
    </source>
</evidence>
<dbReference type="Proteomes" id="UP000297258">
    <property type="component" value="Unassembled WGS sequence"/>
</dbReference>
<dbReference type="GO" id="GO:0016740">
    <property type="term" value="F:transferase activity"/>
    <property type="evidence" value="ECO:0007669"/>
    <property type="project" value="UniProtKB-KW"/>
</dbReference>
<accession>A0A4Y9T6E5</accession>
<proteinExistence type="predicted"/>
<dbReference type="InterPro" id="IPR038740">
    <property type="entry name" value="BioF2-like_GNAT_dom"/>
</dbReference>
<evidence type="ECO:0000259" key="1">
    <source>
        <dbReference type="Pfam" id="PF13480"/>
    </source>
</evidence>
<evidence type="ECO:0000313" key="3">
    <source>
        <dbReference type="Proteomes" id="UP000297258"/>
    </source>
</evidence>
<comment type="caution">
    <text evidence="2">The sequence shown here is derived from an EMBL/GenBank/DDBJ whole genome shotgun (WGS) entry which is preliminary data.</text>
</comment>
<protein>
    <submittedName>
        <fullName evidence="2">GNAT family N-acetyltransferase</fullName>
    </submittedName>
</protein>
<keyword evidence="2" id="KW-0808">Transferase</keyword>
<dbReference type="OrthoDB" id="8767993at2"/>
<dbReference type="SUPFAM" id="SSF55729">
    <property type="entry name" value="Acyl-CoA N-acyltransferases (Nat)"/>
    <property type="match status" value="1"/>
</dbReference>
<keyword evidence="3" id="KW-1185">Reference proteome</keyword>
<feature type="domain" description="BioF2-like acetyltransferase" evidence="1">
    <location>
        <begin position="167"/>
        <end position="308"/>
    </location>
</feature>